<protein>
    <recommendedName>
        <fullName evidence="7">Peroxidase</fullName>
    </recommendedName>
</protein>
<dbReference type="OrthoDB" id="823504at2759"/>
<evidence type="ECO:0008006" key="7">
    <source>
        <dbReference type="Google" id="ProtNLM"/>
    </source>
</evidence>
<evidence type="ECO:0000256" key="3">
    <source>
        <dbReference type="ARBA" id="ARBA00023180"/>
    </source>
</evidence>
<dbReference type="PANTHER" id="PTHR11475:SF4">
    <property type="entry name" value="CHORION PEROXIDASE"/>
    <property type="match status" value="1"/>
</dbReference>
<keyword evidence="4" id="KW-0349">Heme</keyword>
<evidence type="ECO:0000313" key="5">
    <source>
        <dbReference type="EMBL" id="OSX72154.1"/>
    </source>
</evidence>
<dbReference type="InterPro" id="IPR010255">
    <property type="entry name" value="Haem_peroxidase_sf"/>
</dbReference>
<dbReference type="Pfam" id="PF03098">
    <property type="entry name" value="An_peroxidase"/>
    <property type="match status" value="1"/>
</dbReference>
<keyword evidence="4" id="KW-0479">Metal-binding</keyword>
<dbReference type="EMBL" id="KV919080">
    <property type="protein sequence ID" value="OSX72154.1"/>
    <property type="molecule type" value="Genomic_DNA"/>
</dbReference>
<dbReference type="InterPro" id="IPR037120">
    <property type="entry name" value="Haem_peroxidase_sf_animal"/>
</dbReference>
<keyword evidence="4" id="KW-0408">Iron</keyword>
<keyword evidence="6" id="KW-1185">Reference proteome</keyword>
<evidence type="ECO:0000256" key="1">
    <source>
        <dbReference type="ARBA" id="ARBA00004613"/>
    </source>
</evidence>
<evidence type="ECO:0000256" key="4">
    <source>
        <dbReference type="PIRSR" id="PIRSR619791-2"/>
    </source>
</evidence>
<sequence length="332" mass="33620">MFASGDARAGENVLLTAVHTVWVRAHNRWADAIAAALPDATDEAVYQAARKAVGAAAAKITYEEWLPAVLGPASAPCGGGAYNASVDGGVDVFFSTVAFRVGHTLVSDALARVDAGGRRLPPVPLAATFFRPAAFLNSPAAGVDALLRGAAGHVAGEVDIHLVPGLVNLRFGGAGGGRGGGTDLLALNIQRGRDHGVPAYVDARAAYGLPRPTSFADVTADGETAARLAAAYGGDLSALDAIVGGLAEDHVAGGAVGPLFAAALVDQFTRLAAGDRFFYARPAAAFPPRLVAAVPELGRLVKGGAWGLADLLAATTGVTAAELPKRIFFADP</sequence>
<accession>A0A1X6NU62</accession>
<evidence type="ECO:0000313" key="6">
    <source>
        <dbReference type="Proteomes" id="UP000218209"/>
    </source>
</evidence>
<proteinExistence type="predicted"/>
<dbReference type="InterPro" id="IPR019791">
    <property type="entry name" value="Haem_peroxidase_animal"/>
</dbReference>
<dbReference type="PRINTS" id="PR00457">
    <property type="entry name" value="ANPEROXIDASE"/>
</dbReference>
<reference evidence="5 6" key="1">
    <citation type="submission" date="2017-03" db="EMBL/GenBank/DDBJ databases">
        <title>WGS assembly of Porphyra umbilicalis.</title>
        <authorList>
            <person name="Brawley S.H."/>
            <person name="Blouin N.A."/>
            <person name="Ficko-Blean E."/>
            <person name="Wheeler G.L."/>
            <person name="Lohr M."/>
            <person name="Goodson H.V."/>
            <person name="Jenkins J.W."/>
            <person name="Blaby-Haas C.E."/>
            <person name="Helliwell K.E."/>
            <person name="Chan C."/>
            <person name="Marriage T."/>
            <person name="Bhattacharya D."/>
            <person name="Klein A.S."/>
            <person name="Badis Y."/>
            <person name="Brodie J."/>
            <person name="Cao Y."/>
            <person name="Collen J."/>
            <person name="Dittami S.M."/>
            <person name="Gachon C.M."/>
            <person name="Green B.R."/>
            <person name="Karpowicz S."/>
            <person name="Kim J.W."/>
            <person name="Kudahl U."/>
            <person name="Lin S."/>
            <person name="Michel G."/>
            <person name="Mittag M."/>
            <person name="Olson B.J."/>
            <person name="Pangilinan J."/>
            <person name="Peng Y."/>
            <person name="Qiu H."/>
            <person name="Shu S."/>
            <person name="Singer J.T."/>
            <person name="Smith A.G."/>
            <person name="Sprecher B.N."/>
            <person name="Wagner V."/>
            <person name="Wang W."/>
            <person name="Wang Z.-Y."/>
            <person name="Yan J."/>
            <person name="Yarish C."/>
            <person name="Zoeuner-Riek S."/>
            <person name="Zhuang Y."/>
            <person name="Zou Y."/>
            <person name="Lindquist E.A."/>
            <person name="Grimwood J."/>
            <person name="Barry K."/>
            <person name="Rokhsar D.S."/>
            <person name="Schmutz J."/>
            <person name="Stiller J.W."/>
            <person name="Grossman A.R."/>
            <person name="Prochnik S.E."/>
        </authorList>
    </citation>
    <scope>NUCLEOTIDE SEQUENCE [LARGE SCALE GENOMIC DNA]</scope>
    <source>
        <strain evidence="5">4086291</strain>
    </source>
</reference>
<dbReference type="GO" id="GO:0004601">
    <property type="term" value="F:peroxidase activity"/>
    <property type="evidence" value="ECO:0007669"/>
    <property type="project" value="InterPro"/>
</dbReference>
<name>A0A1X6NU62_PORUM</name>
<keyword evidence="2" id="KW-0964">Secreted</keyword>
<dbReference type="SUPFAM" id="SSF48113">
    <property type="entry name" value="Heme-dependent peroxidases"/>
    <property type="match status" value="1"/>
</dbReference>
<dbReference type="AlphaFoldDB" id="A0A1X6NU62"/>
<organism evidence="5 6">
    <name type="scientific">Porphyra umbilicalis</name>
    <name type="common">Purple laver</name>
    <name type="synonym">Red alga</name>
    <dbReference type="NCBI Taxonomy" id="2786"/>
    <lineage>
        <taxon>Eukaryota</taxon>
        <taxon>Rhodophyta</taxon>
        <taxon>Bangiophyceae</taxon>
        <taxon>Bangiales</taxon>
        <taxon>Bangiaceae</taxon>
        <taxon>Porphyra</taxon>
    </lineage>
</organism>
<dbReference type="GO" id="GO:0006979">
    <property type="term" value="P:response to oxidative stress"/>
    <property type="evidence" value="ECO:0007669"/>
    <property type="project" value="InterPro"/>
</dbReference>
<evidence type="ECO:0000256" key="2">
    <source>
        <dbReference type="ARBA" id="ARBA00022525"/>
    </source>
</evidence>
<comment type="subcellular location">
    <subcellularLocation>
        <location evidence="1">Secreted</location>
    </subcellularLocation>
</comment>
<feature type="binding site" description="axial binding residue" evidence="4">
    <location>
        <position position="103"/>
    </location>
    <ligand>
        <name>heme b</name>
        <dbReference type="ChEBI" id="CHEBI:60344"/>
    </ligand>
    <ligandPart>
        <name>Fe</name>
        <dbReference type="ChEBI" id="CHEBI:18248"/>
    </ligandPart>
</feature>
<keyword evidence="3" id="KW-0325">Glycoprotein</keyword>
<dbReference type="GO" id="GO:0005576">
    <property type="term" value="C:extracellular region"/>
    <property type="evidence" value="ECO:0007669"/>
    <property type="project" value="UniProtKB-SubCell"/>
</dbReference>
<dbReference type="PANTHER" id="PTHR11475">
    <property type="entry name" value="OXIDASE/PEROXIDASE"/>
    <property type="match status" value="1"/>
</dbReference>
<dbReference type="Proteomes" id="UP000218209">
    <property type="component" value="Unassembled WGS sequence"/>
</dbReference>
<dbReference type="PROSITE" id="PS50292">
    <property type="entry name" value="PEROXIDASE_3"/>
    <property type="match status" value="1"/>
</dbReference>
<dbReference type="GO" id="GO:0020037">
    <property type="term" value="F:heme binding"/>
    <property type="evidence" value="ECO:0007669"/>
    <property type="project" value="InterPro"/>
</dbReference>
<dbReference type="GO" id="GO:0046872">
    <property type="term" value="F:metal ion binding"/>
    <property type="evidence" value="ECO:0007669"/>
    <property type="project" value="UniProtKB-KW"/>
</dbReference>
<dbReference type="Gene3D" id="1.10.640.10">
    <property type="entry name" value="Haem peroxidase domain superfamily, animal type"/>
    <property type="match status" value="1"/>
</dbReference>
<gene>
    <name evidence="5" type="ORF">BU14_0463s0016</name>
</gene>